<comment type="caution">
    <text evidence="1">The sequence shown here is derived from an EMBL/GenBank/DDBJ whole genome shotgun (WGS) entry which is preliminary data.</text>
</comment>
<name>A0ABD2IDM0_9BILA</name>
<keyword evidence="2" id="KW-1185">Reference proteome</keyword>
<dbReference type="Proteomes" id="UP001620626">
    <property type="component" value="Unassembled WGS sequence"/>
</dbReference>
<reference evidence="1 2" key="1">
    <citation type="submission" date="2024-10" db="EMBL/GenBank/DDBJ databases">
        <authorList>
            <person name="Kim D."/>
        </authorList>
    </citation>
    <scope>NUCLEOTIDE SEQUENCE [LARGE SCALE GENOMIC DNA]</scope>
    <source>
        <strain evidence="1">BH-2024</strain>
    </source>
</reference>
<organism evidence="1 2">
    <name type="scientific">Heterodera trifolii</name>
    <dbReference type="NCBI Taxonomy" id="157864"/>
    <lineage>
        <taxon>Eukaryota</taxon>
        <taxon>Metazoa</taxon>
        <taxon>Ecdysozoa</taxon>
        <taxon>Nematoda</taxon>
        <taxon>Chromadorea</taxon>
        <taxon>Rhabditida</taxon>
        <taxon>Tylenchina</taxon>
        <taxon>Tylenchomorpha</taxon>
        <taxon>Tylenchoidea</taxon>
        <taxon>Heteroderidae</taxon>
        <taxon>Heteroderinae</taxon>
        <taxon>Heterodera</taxon>
    </lineage>
</organism>
<evidence type="ECO:0000313" key="2">
    <source>
        <dbReference type="Proteomes" id="UP001620626"/>
    </source>
</evidence>
<sequence length="67" mass="7928">MQKLLQRLTSSQERSVPPHLMPRVFQQCVLHLQQSDLAKMNWLSVRRSAVWSMYWEIATCRRVCAPT</sequence>
<evidence type="ECO:0000313" key="1">
    <source>
        <dbReference type="EMBL" id="KAL3078292.1"/>
    </source>
</evidence>
<protein>
    <submittedName>
        <fullName evidence="1">Uncharacterized protein</fullName>
    </submittedName>
</protein>
<proteinExistence type="predicted"/>
<accession>A0ABD2IDM0</accession>
<dbReference type="EMBL" id="JBICBT010001210">
    <property type="protein sequence ID" value="KAL3078292.1"/>
    <property type="molecule type" value="Genomic_DNA"/>
</dbReference>
<dbReference type="AlphaFoldDB" id="A0ABD2IDM0"/>
<gene>
    <name evidence="1" type="ORF">niasHT_032698</name>
</gene>